<dbReference type="PANTHER" id="PTHR10827:SF98">
    <property type="entry name" value="45 KDA CALCIUM-BINDING PROTEIN"/>
    <property type="match status" value="1"/>
</dbReference>
<accession>A0ABZ1TSE5</accession>
<evidence type="ECO:0000313" key="5">
    <source>
        <dbReference type="Proteomes" id="UP001432222"/>
    </source>
</evidence>
<evidence type="ECO:0000259" key="3">
    <source>
        <dbReference type="PROSITE" id="PS50222"/>
    </source>
</evidence>
<dbReference type="PROSITE" id="PS50222">
    <property type="entry name" value="EF_HAND_2"/>
    <property type="match status" value="2"/>
</dbReference>
<feature type="domain" description="EF-hand" evidence="3">
    <location>
        <begin position="4"/>
        <end position="39"/>
    </location>
</feature>
<dbReference type="Pfam" id="PF13499">
    <property type="entry name" value="EF-hand_7"/>
    <property type="match status" value="1"/>
</dbReference>
<dbReference type="InterPro" id="IPR011992">
    <property type="entry name" value="EF-hand-dom_pair"/>
</dbReference>
<keyword evidence="5" id="KW-1185">Reference proteome</keyword>
<proteinExistence type="predicted"/>
<evidence type="ECO:0000256" key="2">
    <source>
        <dbReference type="ARBA" id="ARBA00022737"/>
    </source>
</evidence>
<organism evidence="4 5">
    <name type="scientific">Kitasatospora purpeofusca</name>
    <dbReference type="NCBI Taxonomy" id="67352"/>
    <lineage>
        <taxon>Bacteria</taxon>
        <taxon>Bacillati</taxon>
        <taxon>Actinomycetota</taxon>
        <taxon>Actinomycetes</taxon>
        <taxon>Kitasatosporales</taxon>
        <taxon>Streptomycetaceae</taxon>
        <taxon>Kitasatospora</taxon>
    </lineage>
</organism>
<feature type="domain" description="EF-hand" evidence="3">
    <location>
        <begin position="127"/>
        <end position="162"/>
    </location>
</feature>
<dbReference type="SUPFAM" id="SSF47473">
    <property type="entry name" value="EF-hand"/>
    <property type="match status" value="1"/>
</dbReference>
<dbReference type="EMBL" id="CP108110">
    <property type="protein sequence ID" value="WUQ81516.1"/>
    <property type="molecule type" value="Genomic_DNA"/>
</dbReference>
<gene>
    <name evidence="4" type="ORF">OHA16_00185</name>
</gene>
<name>A0ABZ1TSE5_9ACTN</name>
<sequence length="163" mass="18386">MTRTERDRFQAMFKKCDVDGDGVIEQVDIDQLVQKALARVGAFPGTANWRRVTDLGNRMWHALQSATDADGDGKVTAREFVTAYRRPDFLDQVAIPFELAVLEASDTDNDGQISLAEWLTWQEAKGLSQPDALREFQQIDTDGDGFLTREEYAQHVKQSYAAQ</sequence>
<dbReference type="PROSITE" id="PS00018">
    <property type="entry name" value="EF_HAND_1"/>
    <property type="match status" value="3"/>
</dbReference>
<dbReference type="InterPro" id="IPR018247">
    <property type="entry name" value="EF_Hand_1_Ca_BS"/>
</dbReference>
<dbReference type="PANTHER" id="PTHR10827">
    <property type="entry name" value="RETICULOCALBIN"/>
    <property type="match status" value="1"/>
</dbReference>
<dbReference type="Pfam" id="PF13202">
    <property type="entry name" value="EF-hand_5"/>
    <property type="match status" value="2"/>
</dbReference>
<dbReference type="Gene3D" id="1.10.238.10">
    <property type="entry name" value="EF-hand"/>
    <property type="match status" value="1"/>
</dbReference>
<reference evidence="4" key="1">
    <citation type="submission" date="2022-10" db="EMBL/GenBank/DDBJ databases">
        <title>The complete genomes of actinobacterial strains from the NBC collection.</title>
        <authorList>
            <person name="Joergensen T.S."/>
            <person name="Alvarez Arevalo M."/>
            <person name="Sterndorff E.B."/>
            <person name="Faurdal D."/>
            <person name="Vuksanovic O."/>
            <person name="Mourched A.-S."/>
            <person name="Charusanti P."/>
            <person name="Shaw S."/>
            <person name="Blin K."/>
            <person name="Weber T."/>
        </authorList>
    </citation>
    <scope>NUCLEOTIDE SEQUENCE</scope>
    <source>
        <strain evidence="4">NBC_00222</strain>
    </source>
</reference>
<dbReference type="RefSeq" id="WP_328952591.1">
    <property type="nucleotide sequence ID" value="NZ_CP108110.1"/>
</dbReference>
<keyword evidence="2" id="KW-0677">Repeat</keyword>
<protein>
    <recommendedName>
        <fullName evidence="3">EF-hand domain-containing protein</fullName>
    </recommendedName>
</protein>
<keyword evidence="1" id="KW-0479">Metal-binding</keyword>
<dbReference type="InterPro" id="IPR002048">
    <property type="entry name" value="EF_hand_dom"/>
</dbReference>
<dbReference type="SMART" id="SM00054">
    <property type="entry name" value="EFh"/>
    <property type="match status" value="4"/>
</dbReference>
<evidence type="ECO:0000256" key="1">
    <source>
        <dbReference type="ARBA" id="ARBA00022723"/>
    </source>
</evidence>
<dbReference type="Proteomes" id="UP001432222">
    <property type="component" value="Chromosome"/>
</dbReference>
<evidence type="ECO:0000313" key="4">
    <source>
        <dbReference type="EMBL" id="WUQ81516.1"/>
    </source>
</evidence>